<keyword evidence="6" id="KW-0408">Iron</keyword>
<dbReference type="AlphaFoldDB" id="A0A1I8H7R4"/>
<proteinExistence type="inferred from homology"/>
<evidence type="ECO:0000256" key="6">
    <source>
        <dbReference type="ARBA" id="ARBA00023004"/>
    </source>
</evidence>
<dbReference type="Pfam" id="PF06155">
    <property type="entry name" value="GBBH-like_N"/>
    <property type="match status" value="1"/>
</dbReference>
<accession>A0A1I8H7R4</accession>
<keyword evidence="5" id="KW-0560">Oxidoreductase</keyword>
<comment type="similarity">
    <text evidence="2">Belongs to the gamma-BBH/TMLD family.</text>
</comment>
<evidence type="ECO:0000256" key="3">
    <source>
        <dbReference type="ARBA" id="ARBA00022723"/>
    </source>
</evidence>
<feature type="domain" description="Gamma-butyrobetaine hydroxylase-like N-terminal" evidence="7">
    <location>
        <begin position="39"/>
        <end position="124"/>
    </location>
</feature>
<sequence length="161" mass="18477">MAMATLRFIGRQIVLGKQGPGLAASSTLRRALATTVGSVDKQKRLLTVRWSDKSRRDSLLPLAWLRDNCQCSGCFHPDTLSRLQLMENFDPKIGADSVQFDDASKTCSVTWSDGHVSTYKYEWLMRRSFDSESQQQRSLWYSGKHELWGSDYVIRRHPFDQ</sequence>
<comment type="cofactor">
    <cofactor evidence="1">
        <name>Fe(2+)</name>
        <dbReference type="ChEBI" id="CHEBI:29033"/>
    </cofactor>
</comment>
<evidence type="ECO:0000259" key="7">
    <source>
        <dbReference type="Pfam" id="PF06155"/>
    </source>
</evidence>
<keyword evidence="4" id="KW-0223">Dioxygenase</keyword>
<dbReference type="InterPro" id="IPR010376">
    <property type="entry name" value="GBBH-like_N"/>
</dbReference>
<dbReference type="FunFam" id="3.30.2020.30:FF:000002">
    <property type="entry name" value="Putative gamma-butyrobetaine dioxygenase"/>
    <property type="match status" value="1"/>
</dbReference>
<dbReference type="WBParaSite" id="maker-uti_cns_0004685-snap-gene-0.8-mRNA-1">
    <property type="protein sequence ID" value="maker-uti_cns_0004685-snap-gene-0.8-mRNA-1"/>
    <property type="gene ID" value="maker-uti_cns_0004685-snap-gene-0.8"/>
</dbReference>
<keyword evidence="8" id="KW-1185">Reference proteome</keyword>
<dbReference type="InterPro" id="IPR038492">
    <property type="entry name" value="GBBH-like_N_sf"/>
</dbReference>
<reference evidence="9" key="1">
    <citation type="submission" date="2016-11" db="UniProtKB">
        <authorList>
            <consortium name="WormBaseParasite"/>
        </authorList>
    </citation>
    <scope>IDENTIFICATION</scope>
</reference>
<evidence type="ECO:0000256" key="1">
    <source>
        <dbReference type="ARBA" id="ARBA00001954"/>
    </source>
</evidence>
<keyword evidence="3" id="KW-0479">Metal-binding</keyword>
<protein>
    <submittedName>
        <fullName evidence="9">DUF971 domain-containing protein</fullName>
    </submittedName>
</protein>
<evidence type="ECO:0000256" key="4">
    <source>
        <dbReference type="ARBA" id="ARBA00022964"/>
    </source>
</evidence>
<evidence type="ECO:0000256" key="2">
    <source>
        <dbReference type="ARBA" id="ARBA00008654"/>
    </source>
</evidence>
<organism evidence="8 9">
    <name type="scientific">Macrostomum lignano</name>
    <dbReference type="NCBI Taxonomy" id="282301"/>
    <lineage>
        <taxon>Eukaryota</taxon>
        <taxon>Metazoa</taxon>
        <taxon>Spiralia</taxon>
        <taxon>Lophotrochozoa</taxon>
        <taxon>Platyhelminthes</taxon>
        <taxon>Rhabditophora</taxon>
        <taxon>Macrostomorpha</taxon>
        <taxon>Macrostomida</taxon>
        <taxon>Macrostomidae</taxon>
        <taxon>Macrostomum</taxon>
    </lineage>
</organism>
<dbReference type="GO" id="GO:0051213">
    <property type="term" value="F:dioxygenase activity"/>
    <property type="evidence" value="ECO:0007669"/>
    <property type="project" value="UniProtKB-KW"/>
</dbReference>
<dbReference type="GO" id="GO:0046872">
    <property type="term" value="F:metal ion binding"/>
    <property type="evidence" value="ECO:0007669"/>
    <property type="project" value="UniProtKB-KW"/>
</dbReference>
<evidence type="ECO:0000313" key="9">
    <source>
        <dbReference type="WBParaSite" id="maker-uti_cns_0004685-snap-gene-0.8-mRNA-1"/>
    </source>
</evidence>
<evidence type="ECO:0000256" key="5">
    <source>
        <dbReference type="ARBA" id="ARBA00023002"/>
    </source>
</evidence>
<name>A0A1I8H7R4_9PLAT</name>
<evidence type="ECO:0000313" key="8">
    <source>
        <dbReference type="Proteomes" id="UP000095280"/>
    </source>
</evidence>
<dbReference type="Proteomes" id="UP000095280">
    <property type="component" value="Unplaced"/>
</dbReference>
<dbReference type="Gene3D" id="3.30.2020.30">
    <property type="match status" value="1"/>
</dbReference>